<evidence type="ECO:0000313" key="3">
    <source>
        <dbReference type="EMBL" id="VDK69195.1"/>
    </source>
</evidence>
<reference evidence="5" key="1">
    <citation type="submission" date="2016-06" db="UniProtKB">
        <authorList>
            <consortium name="WormBaseParasite"/>
        </authorList>
    </citation>
    <scope>IDENTIFICATION</scope>
</reference>
<reference evidence="3 4" key="2">
    <citation type="submission" date="2018-11" db="EMBL/GenBank/DDBJ databases">
        <authorList>
            <consortium name="Pathogen Informatics"/>
        </authorList>
    </citation>
    <scope>NUCLEOTIDE SEQUENCE [LARGE SCALE GENOMIC DNA]</scope>
</reference>
<feature type="transmembrane region" description="Helical" evidence="2">
    <location>
        <begin position="20"/>
        <end position="40"/>
    </location>
</feature>
<accession>A0A183DKF2</accession>
<dbReference type="EMBL" id="UYRT01029180">
    <property type="protein sequence ID" value="VDK69195.1"/>
    <property type="molecule type" value="Genomic_DNA"/>
</dbReference>
<keyword evidence="2" id="KW-1133">Transmembrane helix</keyword>
<protein>
    <submittedName>
        <fullName evidence="5">Transmembrane protein</fullName>
    </submittedName>
</protein>
<proteinExistence type="predicted"/>
<keyword evidence="4" id="KW-1185">Reference proteome</keyword>
<keyword evidence="2" id="KW-0472">Membrane</keyword>
<evidence type="ECO:0000313" key="4">
    <source>
        <dbReference type="Proteomes" id="UP000271098"/>
    </source>
</evidence>
<evidence type="ECO:0000256" key="2">
    <source>
        <dbReference type="SAM" id="Phobius"/>
    </source>
</evidence>
<sequence length="127" mass="14156">MGNLTFGTIPATVIFSRISLLSFVLLDVLLFIFSIFVRLFSGLEICVIAIFCDLGHELTKRHLQDKIPKPAERLEQSNVEEKDPTKAKQEKLLGTDSTLAVEKTQSPELSLKDDGTQVDEPQQSPRA</sequence>
<feature type="compositionally biased region" description="Polar residues" evidence="1">
    <location>
        <begin position="95"/>
        <end position="108"/>
    </location>
</feature>
<name>A0A183DKF2_9BILA</name>
<evidence type="ECO:0000313" key="5">
    <source>
        <dbReference type="WBParaSite" id="GPUH_0000920301-mRNA-1"/>
    </source>
</evidence>
<dbReference type="AlphaFoldDB" id="A0A183DKF2"/>
<organism evidence="5">
    <name type="scientific">Gongylonema pulchrum</name>
    <dbReference type="NCBI Taxonomy" id="637853"/>
    <lineage>
        <taxon>Eukaryota</taxon>
        <taxon>Metazoa</taxon>
        <taxon>Ecdysozoa</taxon>
        <taxon>Nematoda</taxon>
        <taxon>Chromadorea</taxon>
        <taxon>Rhabditida</taxon>
        <taxon>Spirurina</taxon>
        <taxon>Spiruromorpha</taxon>
        <taxon>Spiruroidea</taxon>
        <taxon>Gongylonematidae</taxon>
        <taxon>Gongylonema</taxon>
    </lineage>
</organism>
<feature type="compositionally biased region" description="Basic and acidic residues" evidence="1">
    <location>
        <begin position="69"/>
        <end position="93"/>
    </location>
</feature>
<dbReference type="Proteomes" id="UP000271098">
    <property type="component" value="Unassembled WGS sequence"/>
</dbReference>
<evidence type="ECO:0000256" key="1">
    <source>
        <dbReference type="SAM" id="MobiDB-lite"/>
    </source>
</evidence>
<keyword evidence="2" id="KW-0812">Transmembrane</keyword>
<gene>
    <name evidence="3" type="ORF">GPUH_LOCUS9194</name>
</gene>
<dbReference type="WBParaSite" id="GPUH_0000920301-mRNA-1">
    <property type="protein sequence ID" value="GPUH_0000920301-mRNA-1"/>
    <property type="gene ID" value="GPUH_0000920301"/>
</dbReference>
<feature type="region of interest" description="Disordered" evidence="1">
    <location>
        <begin position="69"/>
        <end position="127"/>
    </location>
</feature>